<evidence type="ECO:0000313" key="12">
    <source>
        <dbReference type="Proteomes" id="UP000624244"/>
    </source>
</evidence>
<dbReference type="InterPro" id="IPR013320">
    <property type="entry name" value="ConA-like_dom_sf"/>
</dbReference>
<dbReference type="PANTHER" id="PTHR33753:SF1">
    <property type="entry name" value="ENDO-BETA-1,4-GLUCANASE CELB"/>
    <property type="match status" value="1"/>
</dbReference>
<keyword evidence="3 9" id="KW-0378">Hydrolase</keyword>
<evidence type="ECO:0000256" key="5">
    <source>
        <dbReference type="ARBA" id="ARBA00023180"/>
    </source>
</evidence>
<keyword evidence="10" id="KW-0732">Signal</keyword>
<dbReference type="EC" id="3.2.1.-" evidence="9"/>
<dbReference type="SUPFAM" id="SSF49899">
    <property type="entry name" value="Concanavalin A-like lectins/glucanases"/>
    <property type="match status" value="1"/>
</dbReference>
<dbReference type="PRINTS" id="PR00734">
    <property type="entry name" value="GLHYDRLASE7"/>
</dbReference>
<organism evidence="11 12">
    <name type="scientific">Cochliobolus sativus</name>
    <name type="common">Common root rot and spot blotch fungus</name>
    <name type="synonym">Bipolaris sorokiniana</name>
    <dbReference type="NCBI Taxonomy" id="45130"/>
    <lineage>
        <taxon>Eukaryota</taxon>
        <taxon>Fungi</taxon>
        <taxon>Dikarya</taxon>
        <taxon>Ascomycota</taxon>
        <taxon>Pezizomycotina</taxon>
        <taxon>Dothideomycetes</taxon>
        <taxon>Pleosporomycetidae</taxon>
        <taxon>Pleosporales</taxon>
        <taxon>Pleosporineae</taxon>
        <taxon>Pleosporaceae</taxon>
        <taxon>Bipolaris</taxon>
    </lineage>
</organism>
<dbReference type="Proteomes" id="UP000624244">
    <property type="component" value="Unassembled WGS sequence"/>
</dbReference>
<dbReference type="InterPro" id="IPR001722">
    <property type="entry name" value="Glyco_hydro_7"/>
</dbReference>
<comment type="similarity">
    <text evidence="2 9">Belongs to the glycosyl hydrolase 7 (cellulase C) family.</text>
</comment>
<evidence type="ECO:0000256" key="9">
    <source>
        <dbReference type="RuleBase" id="RU361164"/>
    </source>
</evidence>
<dbReference type="Gene3D" id="2.70.100.10">
    <property type="entry name" value="Glycoside hydrolase, family 7, domain"/>
    <property type="match status" value="1"/>
</dbReference>
<keyword evidence="7 9" id="KW-0326">Glycosidase</keyword>
<evidence type="ECO:0000256" key="2">
    <source>
        <dbReference type="ARBA" id="ARBA00006044"/>
    </source>
</evidence>
<keyword evidence="5" id="KW-0325">Glycoprotein</keyword>
<comment type="catalytic activity">
    <reaction evidence="1">
        <text>Endohydrolysis of (1-&gt;4)-beta-D-glucosidic linkages in cellulose, lichenin and cereal beta-D-glucans.</text>
        <dbReference type="EC" id="3.2.1.4"/>
    </reaction>
</comment>
<sequence length="423" mass="45814">MSLSSVVAATLLGLATAQIVGTIPEVHPKLTTWKCTKAGGCKALDTAIVVDSLRHNIHLKNDTSVSCGDEYTALNTALCPDKKTCAQNCVIDGIEDYSTQAIFTDNDKLRLDMYNPKGEYMSPRVYLLAEDKQNYEMLQLTGNELSFDVDMSKLPCGMNSALYLSEMEADGGRSEYNTGGAPQGSGYCDAQCFVKPFLNGEANANGEGACCNEMDIWEANSYANQIAPHTCAKPGIFACTGNDCGSAGLCDKAGCGDNPYKDRNDKEYYGPGLKVDTNRPFTVVTQFPAKDGVLQAIVRKYVQDGVVIENAMRNLTAEEAVMDQAWCDRQGKTSAYNRLGGHKTMGEALERGMVLALSIWWDKSGGMQWLDSGSSGPCNATEGFPDVIQSKVKNPTVTFSQVKWGEIDSTYGASNATTKYWKA</sequence>
<evidence type="ECO:0000256" key="6">
    <source>
        <dbReference type="ARBA" id="ARBA00023277"/>
    </source>
</evidence>
<evidence type="ECO:0000256" key="10">
    <source>
        <dbReference type="SAM" id="SignalP"/>
    </source>
</evidence>
<evidence type="ECO:0000313" key="11">
    <source>
        <dbReference type="EMBL" id="KAF5853457.1"/>
    </source>
</evidence>
<keyword evidence="4 9" id="KW-0136">Cellulose degradation</keyword>
<gene>
    <name evidence="11" type="ORF">GGP41_002005</name>
</gene>
<evidence type="ECO:0000256" key="4">
    <source>
        <dbReference type="ARBA" id="ARBA00023001"/>
    </source>
</evidence>
<dbReference type="CDD" id="cd07999">
    <property type="entry name" value="GH7_CBH_EG"/>
    <property type="match status" value="1"/>
</dbReference>
<evidence type="ECO:0000256" key="3">
    <source>
        <dbReference type="ARBA" id="ARBA00022801"/>
    </source>
</evidence>
<name>A0A8H6DZ67_COCSA</name>
<dbReference type="GO" id="GO:0030245">
    <property type="term" value="P:cellulose catabolic process"/>
    <property type="evidence" value="ECO:0007669"/>
    <property type="project" value="UniProtKB-KW"/>
</dbReference>
<keyword evidence="8 9" id="KW-0624">Polysaccharide degradation</keyword>
<dbReference type="AlphaFoldDB" id="A0A8H6DZ67"/>
<comment type="caution">
    <text evidence="11">The sequence shown here is derived from an EMBL/GenBank/DDBJ whole genome shotgun (WGS) entry which is preliminary data.</text>
</comment>
<dbReference type="Pfam" id="PF00840">
    <property type="entry name" value="Glyco_hydro_7"/>
    <property type="match status" value="1"/>
</dbReference>
<keyword evidence="6" id="KW-0119">Carbohydrate metabolism</keyword>
<dbReference type="GO" id="GO:0008810">
    <property type="term" value="F:cellulase activity"/>
    <property type="evidence" value="ECO:0007669"/>
    <property type="project" value="UniProtKB-EC"/>
</dbReference>
<reference evidence="11" key="1">
    <citation type="submission" date="2019-11" db="EMBL/GenBank/DDBJ databases">
        <title>Bipolaris sorokiniana Genome sequencing.</title>
        <authorList>
            <person name="Wang H."/>
        </authorList>
    </citation>
    <scope>NUCLEOTIDE SEQUENCE</scope>
</reference>
<evidence type="ECO:0000256" key="7">
    <source>
        <dbReference type="ARBA" id="ARBA00023295"/>
    </source>
</evidence>
<protein>
    <recommendedName>
        <fullName evidence="9">Glucanase</fullName>
        <ecNumber evidence="9">3.2.1.-</ecNumber>
    </recommendedName>
</protein>
<proteinExistence type="inferred from homology"/>
<evidence type="ECO:0000256" key="1">
    <source>
        <dbReference type="ARBA" id="ARBA00000966"/>
    </source>
</evidence>
<dbReference type="PANTHER" id="PTHR33753">
    <property type="entry name" value="1,4-BETA-D-GLUCAN CELLOBIOHYDROLASE B"/>
    <property type="match status" value="1"/>
</dbReference>
<dbReference type="OMA" id="ALCPDKK"/>
<feature type="chain" id="PRO_5034292706" description="Glucanase" evidence="10">
    <location>
        <begin position="18"/>
        <end position="423"/>
    </location>
</feature>
<dbReference type="InterPro" id="IPR037019">
    <property type="entry name" value="Glyco_hydro_7_sf"/>
</dbReference>
<accession>A0A8H6DZ67</accession>
<evidence type="ECO:0000256" key="8">
    <source>
        <dbReference type="ARBA" id="ARBA00023326"/>
    </source>
</evidence>
<dbReference type="EMBL" id="WNKQ01000002">
    <property type="protein sequence ID" value="KAF5853457.1"/>
    <property type="molecule type" value="Genomic_DNA"/>
</dbReference>
<feature type="signal peptide" evidence="10">
    <location>
        <begin position="1"/>
        <end position="17"/>
    </location>
</feature>